<gene>
    <name evidence="1" type="ORF">BCV70DRAFT_72977</name>
</gene>
<dbReference type="InParanoid" id="A0A317XTF3"/>
<sequence length="126" mass="14306">MPHLRRRPPNQSASVNPNLCTRWVPGAGAGQRDVGIWHCEKNDGLVQPEGRPAKEEIAQFTEKTASRDFRATSACITGAVLCLYEVCFCFCFFPPVSLSDRCKMGRTPNNDQKKMSKVDFWFFFAW</sequence>
<keyword evidence="2" id="KW-1185">Reference proteome</keyword>
<organism evidence="1 2">
    <name type="scientific">Testicularia cyperi</name>
    <dbReference type="NCBI Taxonomy" id="1882483"/>
    <lineage>
        <taxon>Eukaryota</taxon>
        <taxon>Fungi</taxon>
        <taxon>Dikarya</taxon>
        <taxon>Basidiomycota</taxon>
        <taxon>Ustilaginomycotina</taxon>
        <taxon>Ustilaginomycetes</taxon>
        <taxon>Ustilaginales</taxon>
        <taxon>Anthracoideaceae</taxon>
        <taxon>Testicularia</taxon>
    </lineage>
</organism>
<name>A0A317XTF3_9BASI</name>
<evidence type="ECO:0000313" key="2">
    <source>
        <dbReference type="Proteomes" id="UP000246740"/>
    </source>
</evidence>
<proteinExistence type="predicted"/>
<dbReference type="EMBL" id="KZ819190">
    <property type="protein sequence ID" value="PWZ01372.1"/>
    <property type="molecule type" value="Genomic_DNA"/>
</dbReference>
<reference evidence="1 2" key="1">
    <citation type="journal article" date="2018" name="Mol. Biol. Evol.">
        <title>Broad Genomic Sampling Reveals a Smut Pathogenic Ancestry of the Fungal Clade Ustilaginomycotina.</title>
        <authorList>
            <person name="Kijpornyongpan T."/>
            <person name="Mondo S.J."/>
            <person name="Barry K."/>
            <person name="Sandor L."/>
            <person name="Lee J."/>
            <person name="Lipzen A."/>
            <person name="Pangilinan J."/>
            <person name="LaButti K."/>
            <person name="Hainaut M."/>
            <person name="Henrissat B."/>
            <person name="Grigoriev I.V."/>
            <person name="Spatafora J.W."/>
            <person name="Aime M.C."/>
        </authorList>
    </citation>
    <scope>NUCLEOTIDE SEQUENCE [LARGE SCALE GENOMIC DNA]</scope>
    <source>
        <strain evidence="1 2">MCA 3645</strain>
    </source>
</reference>
<evidence type="ECO:0000313" key="1">
    <source>
        <dbReference type="EMBL" id="PWZ01372.1"/>
    </source>
</evidence>
<protein>
    <submittedName>
        <fullName evidence="1">Uncharacterized protein</fullName>
    </submittedName>
</protein>
<dbReference type="Proteomes" id="UP000246740">
    <property type="component" value="Unassembled WGS sequence"/>
</dbReference>
<accession>A0A317XTF3</accession>
<dbReference type="AlphaFoldDB" id="A0A317XTF3"/>